<dbReference type="Proteomes" id="UP000287651">
    <property type="component" value="Unassembled WGS sequence"/>
</dbReference>
<proteinExistence type="predicted"/>
<sequence>MRAELGGQRLDNCACQDECRQPCRVRVQELHHSWHKSDLLGKSMEPTRHTLFFICNLRYQTTYVEDGNFGAGSNTTGRVSWLKSLSPEQLQGFLDIGFLGLDRWLDKQP</sequence>
<accession>A0A426XJI0</accession>
<name>A0A426XJI0_ENSVE</name>
<gene>
    <name evidence="1" type="ORF">B296_00046598</name>
</gene>
<dbReference type="EMBL" id="AMZH03019989">
    <property type="protein sequence ID" value="RRT39668.1"/>
    <property type="molecule type" value="Genomic_DNA"/>
</dbReference>
<reference evidence="1 2" key="1">
    <citation type="journal article" date="2014" name="Agronomy (Basel)">
        <title>A Draft Genome Sequence for Ensete ventricosum, the Drought-Tolerant Tree Against Hunger.</title>
        <authorList>
            <person name="Harrison J."/>
            <person name="Moore K.A."/>
            <person name="Paszkiewicz K."/>
            <person name="Jones T."/>
            <person name="Grant M."/>
            <person name="Ambacheew D."/>
            <person name="Muzemil S."/>
            <person name="Studholme D.J."/>
        </authorList>
    </citation>
    <scope>NUCLEOTIDE SEQUENCE [LARGE SCALE GENOMIC DNA]</scope>
</reference>
<comment type="caution">
    <text evidence="1">The sequence shown here is derived from an EMBL/GenBank/DDBJ whole genome shotgun (WGS) entry which is preliminary data.</text>
</comment>
<evidence type="ECO:0000313" key="2">
    <source>
        <dbReference type="Proteomes" id="UP000287651"/>
    </source>
</evidence>
<dbReference type="AlphaFoldDB" id="A0A426XJI0"/>
<organism evidence="1 2">
    <name type="scientific">Ensete ventricosum</name>
    <name type="common">Abyssinian banana</name>
    <name type="synonym">Musa ensete</name>
    <dbReference type="NCBI Taxonomy" id="4639"/>
    <lineage>
        <taxon>Eukaryota</taxon>
        <taxon>Viridiplantae</taxon>
        <taxon>Streptophyta</taxon>
        <taxon>Embryophyta</taxon>
        <taxon>Tracheophyta</taxon>
        <taxon>Spermatophyta</taxon>
        <taxon>Magnoliopsida</taxon>
        <taxon>Liliopsida</taxon>
        <taxon>Zingiberales</taxon>
        <taxon>Musaceae</taxon>
        <taxon>Ensete</taxon>
    </lineage>
</organism>
<evidence type="ECO:0000313" key="1">
    <source>
        <dbReference type="EMBL" id="RRT39668.1"/>
    </source>
</evidence>
<protein>
    <submittedName>
        <fullName evidence="1">Uncharacterized protein</fullName>
    </submittedName>
</protein>